<evidence type="ECO:0000313" key="1">
    <source>
        <dbReference type="EMBL" id="TKC56606.1"/>
    </source>
</evidence>
<proteinExistence type="predicted"/>
<reference evidence="1 2" key="1">
    <citation type="submission" date="2019-04" db="EMBL/GenBank/DDBJ databases">
        <title>Pedobacter sp. RP-1-16 sp. nov., isolated from Arctic soil.</title>
        <authorList>
            <person name="Dahal R.H."/>
            <person name="Kim D.-U."/>
        </authorList>
    </citation>
    <scope>NUCLEOTIDE SEQUENCE [LARGE SCALE GENOMIC DNA]</scope>
    <source>
        <strain evidence="1 2">RP-1-16</strain>
    </source>
</reference>
<dbReference type="EMBL" id="SWDX01000012">
    <property type="protein sequence ID" value="TKC56606.1"/>
    <property type="molecule type" value="Genomic_DNA"/>
</dbReference>
<comment type="caution">
    <text evidence="1">The sequence shown here is derived from an EMBL/GenBank/DDBJ whole genome shotgun (WGS) entry which is preliminary data.</text>
</comment>
<dbReference type="InterPro" id="IPR029278">
    <property type="entry name" value="Imm26"/>
</dbReference>
<gene>
    <name evidence="1" type="ORF">FBD94_23115</name>
</gene>
<evidence type="ECO:0000313" key="2">
    <source>
        <dbReference type="Proteomes" id="UP000309594"/>
    </source>
</evidence>
<accession>A0A4V5PBN3</accession>
<dbReference type="Pfam" id="PF15428">
    <property type="entry name" value="Imm26"/>
    <property type="match status" value="1"/>
</dbReference>
<protein>
    <submittedName>
        <fullName evidence="1">Uncharacterized protein</fullName>
    </submittedName>
</protein>
<organism evidence="1 2">
    <name type="scientific">Pedobacter hiemivivus</name>
    <dbReference type="NCBI Taxonomy" id="2530454"/>
    <lineage>
        <taxon>Bacteria</taxon>
        <taxon>Pseudomonadati</taxon>
        <taxon>Bacteroidota</taxon>
        <taxon>Sphingobacteriia</taxon>
        <taxon>Sphingobacteriales</taxon>
        <taxon>Sphingobacteriaceae</taxon>
        <taxon>Pedobacter</taxon>
    </lineage>
</organism>
<dbReference type="AlphaFoldDB" id="A0A4V5PBN3"/>
<name>A0A4V5PBN3_9SPHI</name>
<dbReference type="Proteomes" id="UP000309594">
    <property type="component" value="Unassembled WGS sequence"/>
</dbReference>
<sequence>MLWGDQQIKVIEMEVPLIKRMLLSRIKMEVKRKPLRLKEGDVFTVPIDETTKGYGQIVKIPNKSKLLICVFEGRWDINEEQEISKMVKQPILFLGFTSDALLFHRKWVIIGNITTNLPSITMPLFKLAFPPETKLVNYKLEILRKATPLEDKLLPFQSSNSPIGYQKALQAYYDLLDYDLGKEFEYKHIVSTLIKLNLLSD</sequence>